<dbReference type="PRINTS" id="PR00034">
    <property type="entry name" value="HTHCRP"/>
</dbReference>
<evidence type="ECO:0000256" key="3">
    <source>
        <dbReference type="ARBA" id="ARBA00023163"/>
    </source>
</evidence>
<dbReference type="Gene3D" id="1.10.10.10">
    <property type="entry name" value="Winged helix-like DNA-binding domain superfamily/Winged helix DNA-binding domain"/>
    <property type="match status" value="1"/>
</dbReference>
<dbReference type="PROSITE" id="PS51063">
    <property type="entry name" value="HTH_CRP_2"/>
    <property type="match status" value="1"/>
</dbReference>
<dbReference type="SMART" id="SM00100">
    <property type="entry name" value="cNMP"/>
    <property type="match status" value="1"/>
</dbReference>
<proteinExistence type="predicted"/>
<dbReference type="PANTHER" id="PTHR24567:SF75">
    <property type="entry name" value="FUMARATE AND NITRATE REDUCTION REGULATORY PROTEIN"/>
    <property type="match status" value="1"/>
</dbReference>
<dbReference type="InterPro" id="IPR018490">
    <property type="entry name" value="cNMP-bd_dom_sf"/>
</dbReference>
<dbReference type="InterPro" id="IPR000595">
    <property type="entry name" value="cNMP-bd_dom"/>
</dbReference>
<gene>
    <name evidence="6" type="ORF">DES47_10898</name>
</gene>
<dbReference type="InterPro" id="IPR036390">
    <property type="entry name" value="WH_DNA-bd_sf"/>
</dbReference>
<feature type="domain" description="HTH crp-type" evidence="5">
    <location>
        <begin position="182"/>
        <end position="258"/>
    </location>
</feature>
<keyword evidence="3" id="KW-0804">Transcription</keyword>
<dbReference type="RefSeq" id="WP_133703165.1">
    <property type="nucleotide sequence ID" value="NZ_SNXS01000008.1"/>
</dbReference>
<dbReference type="AlphaFoldDB" id="A0A4R6QJ50"/>
<dbReference type="InterPro" id="IPR012318">
    <property type="entry name" value="HTH_CRP"/>
</dbReference>
<evidence type="ECO:0000256" key="1">
    <source>
        <dbReference type="ARBA" id="ARBA00023015"/>
    </source>
</evidence>
<organism evidence="6 7">
    <name type="scientific">Roseateles toxinivorans</name>
    <dbReference type="NCBI Taxonomy" id="270368"/>
    <lineage>
        <taxon>Bacteria</taxon>
        <taxon>Pseudomonadati</taxon>
        <taxon>Pseudomonadota</taxon>
        <taxon>Betaproteobacteria</taxon>
        <taxon>Burkholderiales</taxon>
        <taxon>Sphaerotilaceae</taxon>
        <taxon>Roseateles</taxon>
    </lineage>
</organism>
<dbReference type="InterPro" id="IPR050397">
    <property type="entry name" value="Env_Response_Regulators"/>
</dbReference>
<comment type="caution">
    <text evidence="6">The sequence shown here is derived from an EMBL/GenBank/DDBJ whole genome shotgun (WGS) entry which is preliminary data.</text>
</comment>
<dbReference type="GO" id="GO:0003677">
    <property type="term" value="F:DNA binding"/>
    <property type="evidence" value="ECO:0007669"/>
    <property type="project" value="UniProtKB-KW"/>
</dbReference>
<dbReference type="SUPFAM" id="SSF46785">
    <property type="entry name" value="Winged helix' DNA-binding domain"/>
    <property type="match status" value="1"/>
</dbReference>
<evidence type="ECO:0000313" key="7">
    <source>
        <dbReference type="Proteomes" id="UP000295361"/>
    </source>
</evidence>
<dbReference type="PROSITE" id="PS00042">
    <property type="entry name" value="HTH_CRP_1"/>
    <property type="match status" value="1"/>
</dbReference>
<dbReference type="InterPro" id="IPR018335">
    <property type="entry name" value="Tscrpt_reg_HTH_Crp-type_CS"/>
</dbReference>
<dbReference type="PANTHER" id="PTHR24567">
    <property type="entry name" value="CRP FAMILY TRANSCRIPTIONAL REGULATORY PROTEIN"/>
    <property type="match status" value="1"/>
</dbReference>
<keyword evidence="7" id="KW-1185">Reference proteome</keyword>
<dbReference type="PROSITE" id="PS50042">
    <property type="entry name" value="CNMP_BINDING_3"/>
    <property type="match status" value="1"/>
</dbReference>
<evidence type="ECO:0000256" key="2">
    <source>
        <dbReference type="ARBA" id="ARBA00023125"/>
    </source>
</evidence>
<feature type="domain" description="Cyclic nucleotide-binding" evidence="4">
    <location>
        <begin position="59"/>
        <end position="118"/>
    </location>
</feature>
<dbReference type="SMART" id="SM00419">
    <property type="entry name" value="HTH_CRP"/>
    <property type="match status" value="1"/>
</dbReference>
<dbReference type="GO" id="GO:0003700">
    <property type="term" value="F:DNA-binding transcription factor activity"/>
    <property type="evidence" value="ECO:0007669"/>
    <property type="project" value="InterPro"/>
</dbReference>
<dbReference type="InParanoid" id="A0A4R6QJ50"/>
<dbReference type="GO" id="GO:0005829">
    <property type="term" value="C:cytosol"/>
    <property type="evidence" value="ECO:0007669"/>
    <property type="project" value="TreeGrafter"/>
</dbReference>
<dbReference type="Proteomes" id="UP000295361">
    <property type="component" value="Unassembled WGS sequence"/>
</dbReference>
<keyword evidence="2" id="KW-0238">DNA-binding</keyword>
<dbReference type="FunFam" id="1.10.10.10:FF:000028">
    <property type="entry name" value="Fumarate/nitrate reduction transcriptional regulator Fnr"/>
    <property type="match status" value="1"/>
</dbReference>
<dbReference type="SUPFAM" id="SSF51206">
    <property type="entry name" value="cAMP-binding domain-like"/>
    <property type="match status" value="1"/>
</dbReference>
<dbReference type="InterPro" id="IPR036388">
    <property type="entry name" value="WH-like_DNA-bd_sf"/>
</dbReference>
<dbReference type="OrthoDB" id="7643467at2"/>
<dbReference type="Gene3D" id="2.60.120.10">
    <property type="entry name" value="Jelly Rolls"/>
    <property type="match status" value="1"/>
</dbReference>
<dbReference type="Pfam" id="PF13545">
    <property type="entry name" value="HTH_Crp_2"/>
    <property type="match status" value="1"/>
</dbReference>
<evidence type="ECO:0000259" key="4">
    <source>
        <dbReference type="PROSITE" id="PS50042"/>
    </source>
</evidence>
<sequence length="276" mass="29914">MLSTQIATAAHVTLASTLATSTQGPARTLLRAPALPVLKSDAAANQRASQHVAETLKLLIEKLAPQRRVVHAGDLVYQGGESFGHLYVMTSGFFKLVNLSADGREQVVGLKFRGDWLGFDGIANGRYACDAVAMDTGEVLVIRYDALFAACAAQPALMTALHEAMSREIARDRDSLMSVCTLPADARVADFLRYWAESLARRGLRSDQITLRMTRAEIGNYLGMTLETVSRSLSKLARAGVIVFAEKGRRDVQIPDVDALSEFIQHCLAPASPVLQ</sequence>
<keyword evidence="1" id="KW-0805">Transcription regulation</keyword>
<reference evidence="6 7" key="1">
    <citation type="submission" date="2019-03" db="EMBL/GenBank/DDBJ databases">
        <title>Genomic Encyclopedia of Type Strains, Phase IV (KMG-IV): sequencing the most valuable type-strain genomes for metagenomic binning, comparative biology and taxonomic classification.</title>
        <authorList>
            <person name="Goeker M."/>
        </authorList>
    </citation>
    <scope>NUCLEOTIDE SEQUENCE [LARGE SCALE GENOMIC DNA]</scope>
    <source>
        <strain evidence="6 7">DSM 16998</strain>
    </source>
</reference>
<dbReference type="CDD" id="cd00092">
    <property type="entry name" value="HTH_CRP"/>
    <property type="match status" value="1"/>
</dbReference>
<dbReference type="Pfam" id="PF00027">
    <property type="entry name" value="cNMP_binding"/>
    <property type="match status" value="1"/>
</dbReference>
<dbReference type="InterPro" id="IPR014710">
    <property type="entry name" value="RmlC-like_jellyroll"/>
</dbReference>
<protein>
    <submittedName>
        <fullName evidence="6">CRP/FNR family transcriptional regulator</fullName>
    </submittedName>
</protein>
<name>A0A4R6QJ50_9BURK</name>
<evidence type="ECO:0000313" key="6">
    <source>
        <dbReference type="EMBL" id="TDP62286.1"/>
    </source>
</evidence>
<dbReference type="CDD" id="cd00038">
    <property type="entry name" value="CAP_ED"/>
    <property type="match status" value="1"/>
</dbReference>
<accession>A0A4R6QJ50</accession>
<evidence type="ECO:0000259" key="5">
    <source>
        <dbReference type="PROSITE" id="PS51063"/>
    </source>
</evidence>
<dbReference type="EMBL" id="SNXS01000008">
    <property type="protein sequence ID" value="TDP62286.1"/>
    <property type="molecule type" value="Genomic_DNA"/>
</dbReference>